<feature type="region of interest" description="Disordered" evidence="1">
    <location>
        <begin position="167"/>
        <end position="191"/>
    </location>
</feature>
<feature type="compositionally biased region" description="Polar residues" evidence="1">
    <location>
        <begin position="119"/>
        <end position="129"/>
    </location>
</feature>
<dbReference type="Proteomes" id="UP001558632">
    <property type="component" value="Unassembled WGS sequence"/>
</dbReference>
<gene>
    <name evidence="3" type="ORF">TSPI_02352</name>
</gene>
<feature type="compositionally biased region" description="Polar residues" evidence="1">
    <location>
        <begin position="57"/>
        <end position="80"/>
    </location>
</feature>
<protein>
    <submittedName>
        <fullName evidence="3">Filamentous hemagglutinin</fullName>
    </submittedName>
</protein>
<name>A0ABR3KLE3_TRISP</name>
<evidence type="ECO:0000313" key="4">
    <source>
        <dbReference type="Proteomes" id="UP001558632"/>
    </source>
</evidence>
<evidence type="ECO:0000256" key="2">
    <source>
        <dbReference type="SAM" id="SignalP"/>
    </source>
</evidence>
<organism evidence="3 4">
    <name type="scientific">Trichinella spiralis</name>
    <name type="common">Trichina worm</name>
    <dbReference type="NCBI Taxonomy" id="6334"/>
    <lineage>
        <taxon>Eukaryota</taxon>
        <taxon>Metazoa</taxon>
        <taxon>Ecdysozoa</taxon>
        <taxon>Nematoda</taxon>
        <taxon>Enoplea</taxon>
        <taxon>Dorylaimia</taxon>
        <taxon>Trichinellida</taxon>
        <taxon>Trichinellidae</taxon>
        <taxon>Trichinella</taxon>
    </lineage>
</organism>
<dbReference type="EMBL" id="JBEUSY010000254">
    <property type="protein sequence ID" value="KAL1240639.1"/>
    <property type="molecule type" value="Genomic_DNA"/>
</dbReference>
<evidence type="ECO:0000313" key="3">
    <source>
        <dbReference type="EMBL" id="KAL1240639.1"/>
    </source>
</evidence>
<keyword evidence="2" id="KW-0732">Signal</keyword>
<feature type="chain" id="PRO_5046658893" evidence="2">
    <location>
        <begin position="28"/>
        <end position="267"/>
    </location>
</feature>
<feature type="region of interest" description="Disordered" evidence="1">
    <location>
        <begin position="111"/>
        <end position="155"/>
    </location>
</feature>
<feature type="signal peptide" evidence="2">
    <location>
        <begin position="1"/>
        <end position="27"/>
    </location>
</feature>
<feature type="region of interest" description="Disordered" evidence="1">
    <location>
        <begin position="28"/>
        <end position="80"/>
    </location>
</feature>
<reference evidence="3 4" key="1">
    <citation type="submission" date="2024-07" db="EMBL/GenBank/DDBJ databases">
        <title>Enhanced genomic and transcriptomic resources for Trichinella pseudospiralis and T. spiralis underpin the discovery of pronounced molecular differences between stages and species.</title>
        <authorList>
            <person name="Pasi K.K."/>
            <person name="La Rosa G."/>
            <person name="Gomez-Morales M.A."/>
            <person name="Tosini F."/>
            <person name="Sumanam S."/>
            <person name="Young N.D."/>
            <person name="Chang B.C."/>
            <person name="Robin G.B."/>
        </authorList>
    </citation>
    <scope>NUCLEOTIDE SEQUENCE [LARGE SCALE GENOMIC DNA]</scope>
    <source>
        <strain evidence="3">ISS534</strain>
    </source>
</reference>
<sequence length="267" mass="29716">MANTSPIILKLVFCFSISAILFRNSNSEQSNPLVNSETDSRHIPSATDYDFVDDTTPPKQQNQLFTQDSHPPVSENQQTHEQLTNNVNIAEQQIPSTIAFEESVVLKCKDDDDDADEQPTVSHATTADQEQPAEDDGQLETISPTTPAPPHPVETTVEVHQGIPIPSTANDIPYLPPSKYGYTSYPRPRPEIEYQPAPQIHNTPQLNFPTNSVSQLFSITQDCYPNCGSQQLFLIPPPPSIPPQPIPCGGTLDNCKQRRFKRFIFHV</sequence>
<proteinExistence type="predicted"/>
<keyword evidence="4" id="KW-1185">Reference proteome</keyword>
<evidence type="ECO:0000256" key="1">
    <source>
        <dbReference type="SAM" id="MobiDB-lite"/>
    </source>
</evidence>
<feature type="compositionally biased region" description="Polar residues" evidence="1">
    <location>
        <begin position="28"/>
        <end position="37"/>
    </location>
</feature>
<comment type="caution">
    <text evidence="3">The sequence shown here is derived from an EMBL/GenBank/DDBJ whole genome shotgun (WGS) entry which is preliminary data.</text>
</comment>
<accession>A0ABR3KLE3</accession>